<dbReference type="Proteomes" id="UP000554482">
    <property type="component" value="Unassembled WGS sequence"/>
</dbReference>
<dbReference type="InterPro" id="IPR002156">
    <property type="entry name" value="RNaseH_domain"/>
</dbReference>
<dbReference type="InterPro" id="IPR053151">
    <property type="entry name" value="RNase_H-like"/>
</dbReference>
<dbReference type="PANTHER" id="PTHR47723:SF19">
    <property type="entry name" value="POLYNUCLEOTIDYL TRANSFERASE, RIBONUCLEASE H-LIKE SUPERFAMILY PROTEIN"/>
    <property type="match status" value="1"/>
</dbReference>
<dbReference type="InterPro" id="IPR012337">
    <property type="entry name" value="RNaseH-like_sf"/>
</dbReference>
<accession>A0A7J6X4R4</accession>
<dbReference type="GO" id="GO:0003676">
    <property type="term" value="F:nucleic acid binding"/>
    <property type="evidence" value="ECO:0007669"/>
    <property type="project" value="InterPro"/>
</dbReference>
<organism evidence="2 3">
    <name type="scientific">Thalictrum thalictroides</name>
    <name type="common">Rue-anemone</name>
    <name type="synonym">Anemone thalictroides</name>
    <dbReference type="NCBI Taxonomy" id="46969"/>
    <lineage>
        <taxon>Eukaryota</taxon>
        <taxon>Viridiplantae</taxon>
        <taxon>Streptophyta</taxon>
        <taxon>Embryophyta</taxon>
        <taxon>Tracheophyta</taxon>
        <taxon>Spermatophyta</taxon>
        <taxon>Magnoliopsida</taxon>
        <taxon>Ranunculales</taxon>
        <taxon>Ranunculaceae</taxon>
        <taxon>Thalictroideae</taxon>
        <taxon>Thalictrum</taxon>
    </lineage>
</organism>
<comment type="caution">
    <text evidence="2">The sequence shown here is derived from an EMBL/GenBank/DDBJ whole genome shotgun (WGS) entry which is preliminary data.</text>
</comment>
<keyword evidence="3" id="KW-1185">Reference proteome</keyword>
<proteinExistence type="predicted"/>
<dbReference type="Pfam" id="PF13456">
    <property type="entry name" value="RVT_3"/>
    <property type="match status" value="1"/>
</dbReference>
<dbReference type="CDD" id="cd06222">
    <property type="entry name" value="RNase_H_like"/>
    <property type="match status" value="1"/>
</dbReference>
<evidence type="ECO:0000313" key="2">
    <source>
        <dbReference type="EMBL" id="KAF5204674.1"/>
    </source>
</evidence>
<name>A0A7J6X4R4_THATH</name>
<dbReference type="OrthoDB" id="1752183at2759"/>
<dbReference type="EMBL" id="JABWDY010005138">
    <property type="protein sequence ID" value="KAF5204674.1"/>
    <property type="molecule type" value="Genomic_DNA"/>
</dbReference>
<evidence type="ECO:0000259" key="1">
    <source>
        <dbReference type="Pfam" id="PF13456"/>
    </source>
</evidence>
<dbReference type="SUPFAM" id="SSF53098">
    <property type="entry name" value="Ribonuclease H-like"/>
    <property type="match status" value="1"/>
</dbReference>
<dbReference type="Gene3D" id="3.30.420.10">
    <property type="entry name" value="Ribonuclease H-like superfamily/Ribonuclease H"/>
    <property type="match status" value="1"/>
</dbReference>
<reference evidence="2 3" key="1">
    <citation type="submission" date="2020-06" db="EMBL/GenBank/DDBJ databases">
        <title>Transcriptomic and genomic resources for Thalictrum thalictroides and T. hernandezii: Facilitating candidate gene discovery in an emerging model plant lineage.</title>
        <authorList>
            <person name="Arias T."/>
            <person name="Riano-Pachon D.M."/>
            <person name="Di Stilio V.S."/>
        </authorList>
    </citation>
    <scope>NUCLEOTIDE SEQUENCE [LARGE SCALE GENOMIC DNA]</scope>
    <source>
        <strain evidence="3">cv. WT478/WT964</strain>
        <tissue evidence="2">Leaves</tissue>
    </source>
</reference>
<gene>
    <name evidence="2" type="ORF">FRX31_005739</name>
</gene>
<dbReference type="InterPro" id="IPR036397">
    <property type="entry name" value="RNaseH_sf"/>
</dbReference>
<feature type="domain" description="RNase H type-1" evidence="1">
    <location>
        <begin position="25"/>
        <end position="142"/>
    </location>
</feature>
<dbReference type="InterPro" id="IPR044730">
    <property type="entry name" value="RNase_H-like_dom_plant"/>
</dbReference>
<dbReference type="AlphaFoldDB" id="A0A7J6X4R4"/>
<dbReference type="GO" id="GO:0004523">
    <property type="term" value="F:RNA-DNA hybrid ribonuclease activity"/>
    <property type="evidence" value="ECO:0007669"/>
    <property type="project" value="InterPro"/>
</dbReference>
<dbReference type="PANTHER" id="PTHR47723">
    <property type="entry name" value="OS05G0353850 PROTEIN"/>
    <property type="match status" value="1"/>
</dbReference>
<sequence length="169" mass="18811">MIHIYNISSIYVQWMPPPPYWLKMNIDGSSNGQIGGIGIVIRNEFGGFIAGLSKQVGKVTNDMAELWAIKDGLQTMSRLGVRQVQVESDSTFAIGAVSGSINYAWCFRPLVNDCKKIMESMSVVFLYVYREANKPADFLAKRSLHQDNVVSNWCVTPDLELGMLLTNNG</sequence>
<evidence type="ECO:0000313" key="3">
    <source>
        <dbReference type="Proteomes" id="UP000554482"/>
    </source>
</evidence>
<protein>
    <submittedName>
        <fullName evidence="2">Ribonuclease h protein</fullName>
    </submittedName>
</protein>